<name>A0A914D992_9BILA</name>
<protein>
    <submittedName>
        <fullName evidence="2">Uncharacterized protein</fullName>
    </submittedName>
</protein>
<keyword evidence="1" id="KW-1185">Reference proteome</keyword>
<reference evidence="2" key="1">
    <citation type="submission" date="2022-11" db="UniProtKB">
        <authorList>
            <consortium name="WormBaseParasite"/>
        </authorList>
    </citation>
    <scope>IDENTIFICATION</scope>
</reference>
<evidence type="ECO:0000313" key="1">
    <source>
        <dbReference type="Proteomes" id="UP000887540"/>
    </source>
</evidence>
<evidence type="ECO:0000313" key="2">
    <source>
        <dbReference type="WBParaSite" id="ACRNAN_scaffold212.g7690.t1"/>
    </source>
</evidence>
<dbReference type="Proteomes" id="UP000887540">
    <property type="component" value="Unplaced"/>
</dbReference>
<dbReference type="WBParaSite" id="ACRNAN_scaffold212.g7690.t1">
    <property type="protein sequence ID" value="ACRNAN_scaffold212.g7690.t1"/>
    <property type="gene ID" value="ACRNAN_scaffold212.g7690"/>
</dbReference>
<accession>A0A914D992</accession>
<organism evidence="1 2">
    <name type="scientific">Acrobeloides nanus</name>
    <dbReference type="NCBI Taxonomy" id="290746"/>
    <lineage>
        <taxon>Eukaryota</taxon>
        <taxon>Metazoa</taxon>
        <taxon>Ecdysozoa</taxon>
        <taxon>Nematoda</taxon>
        <taxon>Chromadorea</taxon>
        <taxon>Rhabditida</taxon>
        <taxon>Tylenchina</taxon>
        <taxon>Cephalobomorpha</taxon>
        <taxon>Cephaloboidea</taxon>
        <taxon>Cephalobidae</taxon>
        <taxon>Acrobeloides</taxon>
    </lineage>
</organism>
<proteinExistence type="predicted"/>
<sequence length="103" mass="11221">MTTTPPPTPQINCTNPQNELTSLYCNITNGTIRNITKNDFNSVANLTDTIVDATVNTFKDSDVYKIGEVSTTQGKVPPCLSASYVFGYSLQYYLGTASPDMIL</sequence>
<dbReference type="AlphaFoldDB" id="A0A914D992"/>